<reference evidence="1 2" key="1">
    <citation type="journal article" date="2021" name="Nat. Plants">
        <title>The Taxus genome provides insights into paclitaxel biosynthesis.</title>
        <authorList>
            <person name="Xiong X."/>
            <person name="Gou J."/>
            <person name="Liao Q."/>
            <person name="Li Y."/>
            <person name="Zhou Q."/>
            <person name="Bi G."/>
            <person name="Li C."/>
            <person name="Du R."/>
            <person name="Wang X."/>
            <person name="Sun T."/>
            <person name="Guo L."/>
            <person name="Liang H."/>
            <person name="Lu P."/>
            <person name="Wu Y."/>
            <person name="Zhang Z."/>
            <person name="Ro D.K."/>
            <person name="Shang Y."/>
            <person name="Huang S."/>
            <person name="Yan J."/>
        </authorList>
    </citation>
    <scope>NUCLEOTIDE SEQUENCE [LARGE SCALE GENOMIC DNA]</scope>
    <source>
        <strain evidence="1">Ta-2019</strain>
    </source>
</reference>
<protein>
    <submittedName>
        <fullName evidence="1">Uncharacterized protein</fullName>
    </submittedName>
</protein>
<comment type="caution">
    <text evidence="1">The sequence shown here is derived from an EMBL/GenBank/DDBJ whole genome shotgun (WGS) entry which is preliminary data.</text>
</comment>
<proteinExistence type="predicted"/>
<feature type="non-terminal residue" evidence="1">
    <location>
        <position position="1"/>
    </location>
</feature>
<feature type="non-terminal residue" evidence="1">
    <location>
        <position position="67"/>
    </location>
</feature>
<dbReference type="EMBL" id="JAHRHJ020000011">
    <property type="protein sequence ID" value="KAH9294920.1"/>
    <property type="molecule type" value="Genomic_DNA"/>
</dbReference>
<evidence type="ECO:0000313" key="1">
    <source>
        <dbReference type="EMBL" id="KAH9294920.1"/>
    </source>
</evidence>
<name>A0AA38C7Z9_TAXCH</name>
<organism evidence="1 2">
    <name type="scientific">Taxus chinensis</name>
    <name type="common">Chinese yew</name>
    <name type="synonym">Taxus wallichiana var. chinensis</name>
    <dbReference type="NCBI Taxonomy" id="29808"/>
    <lineage>
        <taxon>Eukaryota</taxon>
        <taxon>Viridiplantae</taxon>
        <taxon>Streptophyta</taxon>
        <taxon>Embryophyta</taxon>
        <taxon>Tracheophyta</taxon>
        <taxon>Spermatophyta</taxon>
        <taxon>Pinopsida</taxon>
        <taxon>Pinidae</taxon>
        <taxon>Conifers II</taxon>
        <taxon>Cupressales</taxon>
        <taxon>Taxaceae</taxon>
        <taxon>Taxus</taxon>
    </lineage>
</organism>
<evidence type="ECO:0000313" key="2">
    <source>
        <dbReference type="Proteomes" id="UP000824469"/>
    </source>
</evidence>
<dbReference type="AlphaFoldDB" id="A0AA38C7Z9"/>
<gene>
    <name evidence="1" type="ORF">KI387_038508</name>
</gene>
<keyword evidence="2" id="KW-1185">Reference proteome</keyword>
<sequence>FMVVIKKNDQGIDWGTLISDEIDSQMKMVLSTGKFYMMSYVTYAAAGMRNYPGLDAKGNRTTDHIYR</sequence>
<accession>A0AA38C7Z9</accession>
<dbReference type="Proteomes" id="UP000824469">
    <property type="component" value="Unassembled WGS sequence"/>
</dbReference>